<accession>A0A5Q3QG24</accession>
<sequence length="294" mass="31374">MSVVCGAARPGGAHLSPAERVPAHGRGVGRVLPGDEDAVEFLRHGSLEVQGRLVEASNATLLCDIRHDGVEAECVYKPVRGERPLWDFPDGTLAGREVASFLLAEAMGWHVVPPTVLRDGPFGPGMVQLWVDTEEGSELVDLVPPSSVPEGWCPVLRAQDHRGESVVLAHADHADLRKLAVLDVVINNADRKGGHILHTPRGEVLGVDHGVSLNCEDKLRTVLWGWIGRSLDAEETDRLGALRAALEGSVAAELAEHISAKEVGAVASRVERLLGDGALPAPSAEWPAIPWPAF</sequence>
<keyword evidence="2" id="KW-1185">Reference proteome</keyword>
<gene>
    <name evidence="1" type="ORF">GIY23_09760</name>
</gene>
<evidence type="ECO:0000313" key="1">
    <source>
        <dbReference type="EMBL" id="QGK69767.1"/>
    </source>
</evidence>
<dbReference type="AlphaFoldDB" id="A0A5Q3QG24"/>
<dbReference type="KEGG" id="sace:GIY23_09760"/>
<dbReference type="InterPro" id="IPR022292">
    <property type="entry name" value="CHP03843"/>
</dbReference>
<dbReference type="EMBL" id="CP045929">
    <property type="protein sequence ID" value="QGK69767.1"/>
    <property type="molecule type" value="Genomic_DNA"/>
</dbReference>
<reference evidence="2" key="1">
    <citation type="submission" date="2019-11" db="EMBL/GenBank/DDBJ databases">
        <title>The complete genome sequence of Saccharopolyspora sp. E2A.</title>
        <authorList>
            <person name="Zhang G."/>
        </authorList>
    </citation>
    <scope>NUCLEOTIDE SEQUENCE [LARGE SCALE GENOMIC DNA]</scope>
    <source>
        <strain evidence="2">E2A</strain>
    </source>
</reference>
<protein>
    <submittedName>
        <fullName evidence="1">SCO1664 family protein</fullName>
    </submittedName>
</protein>
<dbReference type="NCBIfam" id="TIGR03843">
    <property type="entry name" value="SCO1664 family protein"/>
    <property type="match status" value="1"/>
</dbReference>
<organism evidence="1 2">
    <name type="scientific">Allosaccharopolyspora coralli</name>
    <dbReference type="NCBI Taxonomy" id="2665642"/>
    <lineage>
        <taxon>Bacteria</taxon>
        <taxon>Bacillati</taxon>
        <taxon>Actinomycetota</taxon>
        <taxon>Actinomycetes</taxon>
        <taxon>Pseudonocardiales</taxon>
        <taxon>Pseudonocardiaceae</taxon>
        <taxon>Allosaccharopolyspora</taxon>
    </lineage>
</organism>
<proteinExistence type="predicted"/>
<evidence type="ECO:0000313" key="2">
    <source>
        <dbReference type="Proteomes" id="UP000371041"/>
    </source>
</evidence>
<name>A0A5Q3QG24_9PSEU</name>
<dbReference type="Proteomes" id="UP000371041">
    <property type="component" value="Chromosome"/>
</dbReference>